<feature type="domain" description="4Fe-4S ferredoxin-type" evidence="7">
    <location>
        <begin position="10"/>
        <end position="40"/>
    </location>
</feature>
<dbReference type="PIRSF" id="PIRSF000139">
    <property type="entry name" value="Glc_ox_4Fe-4S"/>
    <property type="match status" value="1"/>
</dbReference>
<dbReference type="GO" id="GO:0019154">
    <property type="term" value="F:glycolate dehydrogenase activity"/>
    <property type="evidence" value="ECO:0007669"/>
    <property type="project" value="UniProtKB-EC"/>
</dbReference>
<evidence type="ECO:0000259" key="7">
    <source>
        <dbReference type="PROSITE" id="PS51379"/>
    </source>
</evidence>
<dbReference type="GO" id="GO:0051539">
    <property type="term" value="F:4 iron, 4 sulfur cluster binding"/>
    <property type="evidence" value="ECO:0007669"/>
    <property type="project" value="UniProtKB-UniRule"/>
</dbReference>
<dbReference type="PANTHER" id="PTHR32479">
    <property type="entry name" value="GLYCOLATE OXIDASE IRON-SULFUR SUBUNIT"/>
    <property type="match status" value="1"/>
</dbReference>
<sequence>MSIDLVSLADAAEKMASLCNRCGLCQAVCPVYKRTGLEGDSARGKLALITALHENLTDAPAETLSRLNRCTLCGGCKATCPRGVATVDAFLLARKALAEAARLSGTKRALLRKAFSDPKRTATLAARFAAVQRRLITFPEEERVALARRYPVPKITQPFFSENYAAREPESPGPDVVLFAGCLVDKVYPFVGEGLAGLLTDAGARVHVPKEQGCCGIPFLTEGDEDEFLKAVRRHLALFSGMDFSHVVTPCATCTHALKHLWPMAKERLSEAEGRLVDRIADAVCDGSDLLAQLGAGDRPESAETGLTVTVHDPCHARHSLNNTANTRALLKDAGHNLVEMEPGCCGLGGSFGMKNRDLSLAIGEGCLARIEATGADVVVTSCPGCMAQIEALLKGANSRIRVLHVVEILENPLDSPGLS</sequence>
<keyword evidence="2 6" id="KW-0479">Metal-binding</keyword>
<keyword evidence="3" id="KW-0677">Repeat</keyword>
<comment type="cofactor">
    <cofactor evidence="6">
        <name>[4Fe-4S] cluster</name>
        <dbReference type="ChEBI" id="CHEBI:49883"/>
    </cofactor>
    <text evidence="6">Binds 2 [4Fe-4S] clusters.</text>
</comment>
<dbReference type="PROSITE" id="PS00198">
    <property type="entry name" value="4FE4S_FER_1"/>
    <property type="match status" value="2"/>
</dbReference>
<gene>
    <name evidence="8" type="ORF">SAMN05216233_101166</name>
</gene>
<keyword evidence="5 6" id="KW-0411">Iron-sulfur</keyword>
<comment type="function">
    <text evidence="6">Component of a complex that catalyzes the oxidation of glycolate to glyoxylate.</text>
</comment>
<organism evidence="8 9">
    <name type="scientific">Desulfoluna spongiiphila</name>
    <dbReference type="NCBI Taxonomy" id="419481"/>
    <lineage>
        <taxon>Bacteria</taxon>
        <taxon>Pseudomonadati</taxon>
        <taxon>Thermodesulfobacteriota</taxon>
        <taxon>Desulfobacteria</taxon>
        <taxon>Desulfobacterales</taxon>
        <taxon>Desulfolunaceae</taxon>
        <taxon>Desulfoluna</taxon>
    </lineage>
</organism>
<dbReference type="InterPro" id="IPR009051">
    <property type="entry name" value="Helical_ferredxn"/>
</dbReference>
<dbReference type="InterPro" id="IPR017900">
    <property type="entry name" value="4Fe4S_Fe_S_CS"/>
</dbReference>
<evidence type="ECO:0000256" key="1">
    <source>
        <dbReference type="ARBA" id="ARBA00022485"/>
    </source>
</evidence>
<dbReference type="Pfam" id="PF13183">
    <property type="entry name" value="Fer4_8"/>
    <property type="match status" value="1"/>
</dbReference>
<dbReference type="PANTHER" id="PTHR32479:SF20">
    <property type="entry name" value="GLYCOLATE OXIDASE IRON-SULFUR SUBUNIT"/>
    <property type="match status" value="1"/>
</dbReference>
<dbReference type="InterPro" id="IPR017896">
    <property type="entry name" value="4Fe4S_Fe-S-bd"/>
</dbReference>
<evidence type="ECO:0000256" key="6">
    <source>
        <dbReference type="PIRNR" id="PIRNR000139"/>
    </source>
</evidence>
<accession>A0A1G5AGM8</accession>
<dbReference type="PROSITE" id="PS51379">
    <property type="entry name" value="4FE4S_FER_2"/>
    <property type="match status" value="2"/>
</dbReference>
<dbReference type="SUPFAM" id="SSF46548">
    <property type="entry name" value="alpha-helical ferredoxin"/>
    <property type="match status" value="1"/>
</dbReference>
<dbReference type="Gene3D" id="1.10.1060.10">
    <property type="entry name" value="Alpha-helical ferredoxin"/>
    <property type="match status" value="1"/>
</dbReference>
<evidence type="ECO:0000313" key="8">
    <source>
        <dbReference type="EMBL" id="SCX77017.1"/>
    </source>
</evidence>
<dbReference type="GO" id="GO:0046872">
    <property type="term" value="F:metal ion binding"/>
    <property type="evidence" value="ECO:0007669"/>
    <property type="project" value="UniProtKB-UniRule"/>
</dbReference>
<dbReference type="EMBL" id="FMUX01000001">
    <property type="protein sequence ID" value="SCX77017.1"/>
    <property type="molecule type" value="Genomic_DNA"/>
</dbReference>
<keyword evidence="6" id="KW-0813">Transport</keyword>
<feature type="domain" description="4Fe-4S ferredoxin-type" evidence="7">
    <location>
        <begin position="60"/>
        <end position="90"/>
    </location>
</feature>
<evidence type="ECO:0000256" key="5">
    <source>
        <dbReference type="ARBA" id="ARBA00023014"/>
    </source>
</evidence>
<comment type="catalytic activity">
    <reaction evidence="6">
        <text>(R)-lactate + A = pyruvate + AH2</text>
        <dbReference type="Rhea" id="RHEA:15089"/>
        <dbReference type="ChEBI" id="CHEBI:13193"/>
        <dbReference type="ChEBI" id="CHEBI:15361"/>
        <dbReference type="ChEBI" id="CHEBI:16004"/>
        <dbReference type="ChEBI" id="CHEBI:17499"/>
    </reaction>
</comment>
<reference evidence="8 9" key="1">
    <citation type="submission" date="2016-10" db="EMBL/GenBank/DDBJ databases">
        <authorList>
            <person name="de Groot N.N."/>
        </authorList>
    </citation>
    <scope>NUCLEOTIDE SEQUENCE [LARGE SCALE GENOMIC DNA]</scope>
    <source>
        <strain evidence="8 9">AA1</strain>
    </source>
</reference>
<protein>
    <recommendedName>
        <fullName evidence="6">Glycolate oxidase iron-sulfur subunit</fullName>
        <ecNumber evidence="6">1.1.99.14</ecNumber>
    </recommendedName>
</protein>
<keyword evidence="4 6" id="KW-0408">Iron</keyword>
<dbReference type="InterPro" id="IPR012257">
    <property type="entry name" value="Glc_ox_4Fe-4S"/>
</dbReference>
<dbReference type="OrthoDB" id="5289041at2"/>
<evidence type="ECO:0000256" key="3">
    <source>
        <dbReference type="ARBA" id="ARBA00022737"/>
    </source>
</evidence>
<dbReference type="Proteomes" id="UP000198870">
    <property type="component" value="Unassembled WGS sequence"/>
</dbReference>
<evidence type="ECO:0000313" key="9">
    <source>
        <dbReference type="Proteomes" id="UP000198870"/>
    </source>
</evidence>
<dbReference type="STRING" id="419481.SAMN05216233_101166"/>
<keyword evidence="6" id="KW-0249">Electron transport</keyword>
<dbReference type="Pfam" id="PF02754">
    <property type="entry name" value="CCG"/>
    <property type="match status" value="2"/>
</dbReference>
<dbReference type="EC" id="1.1.99.14" evidence="6"/>
<name>A0A1G5AGM8_9BACT</name>
<evidence type="ECO:0000256" key="4">
    <source>
        <dbReference type="ARBA" id="ARBA00023004"/>
    </source>
</evidence>
<proteinExistence type="predicted"/>
<evidence type="ECO:0000256" key="2">
    <source>
        <dbReference type="ARBA" id="ARBA00022723"/>
    </source>
</evidence>
<dbReference type="AlphaFoldDB" id="A0A1G5AGM8"/>
<keyword evidence="1 6" id="KW-0004">4Fe-4S</keyword>
<dbReference type="InterPro" id="IPR004017">
    <property type="entry name" value="Cys_rich_dom"/>
</dbReference>
<dbReference type="RefSeq" id="WP_092207310.1">
    <property type="nucleotide sequence ID" value="NZ_FMUX01000001.1"/>
</dbReference>
<keyword evidence="9" id="KW-1185">Reference proteome</keyword>
<comment type="catalytic activity">
    <reaction evidence="6">
        <text>glycolate + A = glyoxylate + AH2</text>
        <dbReference type="Rhea" id="RHEA:21264"/>
        <dbReference type="ChEBI" id="CHEBI:13193"/>
        <dbReference type="ChEBI" id="CHEBI:17499"/>
        <dbReference type="ChEBI" id="CHEBI:29805"/>
        <dbReference type="ChEBI" id="CHEBI:36655"/>
        <dbReference type="EC" id="1.1.99.14"/>
    </reaction>
</comment>